<reference evidence="4 5" key="1">
    <citation type="submission" date="2020-03" db="EMBL/GenBank/DDBJ databases">
        <title>Whole genome shotgun sequence of Phytohabitans rumicis NBRC 108638.</title>
        <authorList>
            <person name="Komaki H."/>
            <person name="Tamura T."/>
        </authorList>
    </citation>
    <scope>NUCLEOTIDE SEQUENCE [LARGE SCALE GENOMIC DNA]</scope>
    <source>
        <strain evidence="4 5">NBRC 108638</strain>
    </source>
</reference>
<dbReference type="InterPro" id="IPR011044">
    <property type="entry name" value="Quino_amine_DH_bsu"/>
</dbReference>
<dbReference type="PRINTS" id="PR00320">
    <property type="entry name" value="GPROTEINBRPT"/>
</dbReference>
<keyword evidence="5" id="KW-1185">Reference proteome</keyword>
<protein>
    <submittedName>
        <fullName evidence="4">Uncharacterized protein</fullName>
    </submittedName>
</protein>
<dbReference type="SUPFAM" id="SSF50969">
    <property type="entry name" value="YVTN repeat-like/Quinoprotein amine dehydrogenase"/>
    <property type="match status" value="1"/>
</dbReference>
<evidence type="ECO:0000313" key="5">
    <source>
        <dbReference type="Proteomes" id="UP000482960"/>
    </source>
</evidence>
<dbReference type="Proteomes" id="UP000482960">
    <property type="component" value="Unassembled WGS sequence"/>
</dbReference>
<feature type="repeat" description="WD" evidence="3">
    <location>
        <begin position="754"/>
        <end position="797"/>
    </location>
</feature>
<name>A0A6V8L7D1_9ACTN</name>
<evidence type="ECO:0000256" key="2">
    <source>
        <dbReference type="ARBA" id="ARBA00022737"/>
    </source>
</evidence>
<dbReference type="PANTHER" id="PTHR19848">
    <property type="entry name" value="WD40 REPEAT PROTEIN"/>
    <property type="match status" value="1"/>
</dbReference>
<dbReference type="InterPro" id="IPR020472">
    <property type="entry name" value="WD40_PAC1"/>
</dbReference>
<dbReference type="SUPFAM" id="SSF52540">
    <property type="entry name" value="P-loop containing nucleoside triphosphate hydrolases"/>
    <property type="match status" value="1"/>
</dbReference>
<dbReference type="PROSITE" id="PS50082">
    <property type="entry name" value="WD_REPEATS_2"/>
    <property type="match status" value="6"/>
</dbReference>
<dbReference type="PANTHER" id="PTHR19848:SF8">
    <property type="entry name" value="F-BOX AND WD REPEAT DOMAIN CONTAINING 7"/>
    <property type="match status" value="1"/>
</dbReference>
<reference evidence="4 5" key="2">
    <citation type="submission" date="2020-03" db="EMBL/GenBank/DDBJ databases">
        <authorList>
            <person name="Ichikawa N."/>
            <person name="Kimura A."/>
            <person name="Kitahashi Y."/>
            <person name="Uohara A."/>
        </authorList>
    </citation>
    <scope>NUCLEOTIDE SEQUENCE [LARGE SCALE GENOMIC DNA]</scope>
    <source>
        <strain evidence="4 5">NBRC 108638</strain>
    </source>
</reference>
<evidence type="ECO:0000256" key="1">
    <source>
        <dbReference type="ARBA" id="ARBA00022574"/>
    </source>
</evidence>
<keyword evidence="1 3" id="KW-0853">WD repeat</keyword>
<dbReference type="Pfam" id="PF00400">
    <property type="entry name" value="WD40"/>
    <property type="match status" value="8"/>
</dbReference>
<dbReference type="PROSITE" id="PS50294">
    <property type="entry name" value="WD_REPEATS_REGION"/>
    <property type="match status" value="4"/>
</dbReference>
<dbReference type="RefSeq" id="WP_173079855.1">
    <property type="nucleotide sequence ID" value="NZ_BLPG01000001.1"/>
</dbReference>
<dbReference type="SUPFAM" id="SSF50494">
    <property type="entry name" value="Trypsin-like serine proteases"/>
    <property type="match status" value="1"/>
</dbReference>
<gene>
    <name evidence="4" type="ORF">Prum_068040</name>
</gene>
<feature type="repeat" description="WD" evidence="3">
    <location>
        <begin position="1061"/>
        <end position="1103"/>
    </location>
</feature>
<evidence type="ECO:0000313" key="4">
    <source>
        <dbReference type="EMBL" id="GFJ93162.1"/>
    </source>
</evidence>
<evidence type="ECO:0000256" key="3">
    <source>
        <dbReference type="PROSITE-ProRule" id="PRU00221"/>
    </source>
</evidence>
<dbReference type="Gene3D" id="3.40.50.300">
    <property type="entry name" value="P-loop containing nucleotide triphosphate hydrolases"/>
    <property type="match status" value="1"/>
</dbReference>
<keyword evidence="2" id="KW-0677">Repeat</keyword>
<accession>A0A6V8L7D1</accession>
<dbReference type="SUPFAM" id="SSF50998">
    <property type="entry name" value="Quinoprotein alcohol dehydrogenase-like"/>
    <property type="match status" value="1"/>
</dbReference>
<dbReference type="InterPro" id="IPR001680">
    <property type="entry name" value="WD40_rpt"/>
</dbReference>
<dbReference type="InterPro" id="IPR027417">
    <property type="entry name" value="P-loop_NTPase"/>
</dbReference>
<dbReference type="EMBL" id="BLPG01000001">
    <property type="protein sequence ID" value="GFJ93162.1"/>
    <property type="molecule type" value="Genomic_DNA"/>
</dbReference>
<feature type="repeat" description="WD" evidence="3">
    <location>
        <begin position="798"/>
        <end position="841"/>
    </location>
</feature>
<feature type="repeat" description="WD" evidence="3">
    <location>
        <begin position="1104"/>
        <end position="1147"/>
    </location>
</feature>
<dbReference type="AlphaFoldDB" id="A0A6V8L7D1"/>
<dbReference type="InterPro" id="IPR011047">
    <property type="entry name" value="Quinoprotein_ADH-like_sf"/>
</dbReference>
<feature type="repeat" description="WD" evidence="3">
    <location>
        <begin position="930"/>
        <end position="964"/>
    </location>
</feature>
<dbReference type="InterPro" id="IPR015943">
    <property type="entry name" value="WD40/YVTN_repeat-like_dom_sf"/>
</dbReference>
<dbReference type="SMART" id="SM00320">
    <property type="entry name" value="WD40"/>
    <property type="match status" value="9"/>
</dbReference>
<dbReference type="InterPro" id="IPR009003">
    <property type="entry name" value="Peptidase_S1_PA"/>
</dbReference>
<dbReference type="Gene3D" id="2.130.10.10">
    <property type="entry name" value="YVTN repeat-like/Quinoprotein amine dehydrogenase"/>
    <property type="match status" value="3"/>
</dbReference>
<organism evidence="4 5">
    <name type="scientific">Phytohabitans rumicis</name>
    <dbReference type="NCBI Taxonomy" id="1076125"/>
    <lineage>
        <taxon>Bacteria</taxon>
        <taxon>Bacillati</taxon>
        <taxon>Actinomycetota</taxon>
        <taxon>Actinomycetes</taxon>
        <taxon>Micromonosporales</taxon>
        <taxon>Micromonosporaceae</taxon>
    </lineage>
</organism>
<comment type="caution">
    <text evidence="4">The sequence shown here is derived from an EMBL/GenBank/DDBJ whole genome shotgun (WGS) entry which is preliminary data.</text>
</comment>
<proteinExistence type="predicted"/>
<feature type="repeat" description="WD" evidence="3">
    <location>
        <begin position="973"/>
        <end position="1007"/>
    </location>
</feature>
<dbReference type="CDD" id="cd00200">
    <property type="entry name" value="WD40"/>
    <property type="match status" value="1"/>
</dbReference>
<sequence>MTRLLAPAADPWTLAVHREEVGFTPIGAAVAISQRQALTCAHVVLDWFDDPERRQLIEPLWVSFPKVTSAWKLRRRVRRVEFDADDAQIADVAVLHLADDMPAGVEPARVKFLDPAVLAGRRWWAFGFPASSRRNGSEATGTVGPRLAHGWVRLDTDSPYPVEKGFSGGGLWLPDYDAVAAIVGQADSAGARPGDGQALTLAQADVFVPGAKLRVLAGWAAADAGAAAMAAWGWRLDEDAEAGRHWRPRGRGVMSDLERGYRFQGRTAALDRIVSWLDRSVPDQRALVVTGSPGVGKSAVLGRIVTTADARLRLELPDNDTGVVATVGSVGCAVHVKGKTALEVATEIARAAGVALPAEVEQLAPAIHELLVEDPRRFNIIIDAVDEAATEHDARAVLTGIVLPLVQGCGQLGAQVVCGSRRHDSAGELLRVLDGAMQKIDLDDSAFFSLEDLRAYTLGTLRLVGAERPGNPYTDLTVAERVAARIAALAEPNFLVAGLDARRHGMYDEVAADPLTLTLTATVDAALDAYLDRVPPIEGTPARAVLTALAHAEAPGWTSDLWRTAAVALGSTVTAAQLDLFARSTAASFLVEAIHADQESTFRLFHQALNDALLRERGPGGERADQRRLTRAMLAIGRDNGWDAAPPYLLRSLPNHAHRAGLIDALLTDDDYLLHADLLRLLPPAHRAHSVAARARTRLLSLTPHANAAPPPERAAMFSITQKLENLSPITHDRPIPYRARWARTRPRTEVRRLEGHTGRVNAVCAVTTDGRSLLASAGDDGTVRVWDPATGTELHRLEGHTSAVTAVCAVTADDRALIASAGTDQTVRTWDPATGANLRRIRNPTGPVNAMCAVKVDGHQRLASAGSAMEIRFWDPATGTGYRRIETPSGTVNTMCPIAVEGRAMLCTAGDDRTVYIWDPAICGEFRTFEGHTGTVNAACAITEGGRTLLATACNDWTVRLWDPVAGKERRFQGHTDWVRAVCTVTVDGKTLLATAGDDRTIRLWDPVTGIELRRIEIPASTVNAMCVVPIDGHELLATACDDGSVRLWEPAAGAEPYRFDGHTGTVNALCVITVDRPLLASTSDDRLVSLWDPTNGSELRRLEGHAGAVTAACSVTAEGRTRLATAGDDGTVRVWDPITGTQLRHLEGHTGTVNAVSAVTVGIPWWPALATTAPYASGIRQPAASYAASKATLTGSVHCAP</sequence>